<dbReference type="EMBL" id="ML004132">
    <property type="protein sequence ID" value="RKP33252.1"/>
    <property type="molecule type" value="Genomic_DNA"/>
</dbReference>
<accession>A0A4P9ZL01</accession>
<organism evidence="1 2">
    <name type="scientific">Dimargaris cristalligena</name>
    <dbReference type="NCBI Taxonomy" id="215637"/>
    <lineage>
        <taxon>Eukaryota</taxon>
        <taxon>Fungi</taxon>
        <taxon>Fungi incertae sedis</taxon>
        <taxon>Zoopagomycota</taxon>
        <taxon>Kickxellomycotina</taxon>
        <taxon>Dimargaritomycetes</taxon>
        <taxon>Dimargaritales</taxon>
        <taxon>Dimargaritaceae</taxon>
        <taxon>Dimargaris</taxon>
    </lineage>
</organism>
<dbReference type="Proteomes" id="UP000268162">
    <property type="component" value="Unassembled WGS sequence"/>
</dbReference>
<name>A0A4P9ZL01_9FUNG</name>
<proteinExistence type="predicted"/>
<gene>
    <name evidence="1" type="ORF">BJ085DRAFT_39215</name>
</gene>
<sequence>MTSYQINFISNCALQWEFRDASSLQPQAESCDDQLKDYTGIESDDFGAMALAAESALTGVFENEHLYLQGSYSLK</sequence>
<dbReference type="AlphaFoldDB" id="A0A4P9ZL01"/>
<reference evidence="2" key="1">
    <citation type="journal article" date="2018" name="Nat. Microbiol.">
        <title>Leveraging single-cell genomics to expand the fungal tree of life.</title>
        <authorList>
            <person name="Ahrendt S.R."/>
            <person name="Quandt C.A."/>
            <person name="Ciobanu D."/>
            <person name="Clum A."/>
            <person name="Salamov A."/>
            <person name="Andreopoulos B."/>
            <person name="Cheng J.F."/>
            <person name="Woyke T."/>
            <person name="Pelin A."/>
            <person name="Henrissat B."/>
            <person name="Reynolds N.K."/>
            <person name="Benny G.L."/>
            <person name="Smith M.E."/>
            <person name="James T.Y."/>
            <person name="Grigoriev I.V."/>
        </authorList>
    </citation>
    <scope>NUCLEOTIDE SEQUENCE [LARGE SCALE GENOMIC DNA]</scope>
    <source>
        <strain evidence="2">RSA 468</strain>
    </source>
</reference>
<keyword evidence="2" id="KW-1185">Reference proteome</keyword>
<protein>
    <submittedName>
        <fullName evidence="1">Uncharacterized protein</fullName>
    </submittedName>
</protein>
<evidence type="ECO:0000313" key="2">
    <source>
        <dbReference type="Proteomes" id="UP000268162"/>
    </source>
</evidence>
<evidence type="ECO:0000313" key="1">
    <source>
        <dbReference type="EMBL" id="RKP33252.1"/>
    </source>
</evidence>